<organism evidence="1 2">
    <name type="scientific">Paenibacillus prosopidis</name>
    <dbReference type="NCBI Taxonomy" id="630520"/>
    <lineage>
        <taxon>Bacteria</taxon>
        <taxon>Bacillati</taxon>
        <taxon>Bacillota</taxon>
        <taxon>Bacilli</taxon>
        <taxon>Bacillales</taxon>
        <taxon>Paenibacillaceae</taxon>
        <taxon>Paenibacillus</taxon>
    </lineage>
</organism>
<reference evidence="1 2" key="1">
    <citation type="submission" date="2018-07" db="EMBL/GenBank/DDBJ databases">
        <title>Genomic Encyclopedia of Type Strains, Phase III (KMG-III): the genomes of soil and plant-associated and newly described type strains.</title>
        <authorList>
            <person name="Whitman W."/>
        </authorList>
    </citation>
    <scope>NUCLEOTIDE SEQUENCE [LARGE SCALE GENOMIC DNA]</scope>
    <source>
        <strain evidence="1 2">CECT 7506</strain>
    </source>
</reference>
<accession>A0A368W1Y0</accession>
<dbReference type="AlphaFoldDB" id="A0A368W1Y0"/>
<protein>
    <submittedName>
        <fullName evidence="1">Uncharacterized protein</fullName>
    </submittedName>
</protein>
<dbReference type="Proteomes" id="UP000252415">
    <property type="component" value="Unassembled WGS sequence"/>
</dbReference>
<evidence type="ECO:0000313" key="1">
    <source>
        <dbReference type="EMBL" id="RCW47825.1"/>
    </source>
</evidence>
<proteinExistence type="predicted"/>
<dbReference type="EMBL" id="QPJD01000007">
    <property type="protein sequence ID" value="RCW47825.1"/>
    <property type="molecule type" value="Genomic_DNA"/>
</dbReference>
<evidence type="ECO:0000313" key="2">
    <source>
        <dbReference type="Proteomes" id="UP000252415"/>
    </source>
</evidence>
<dbReference type="RefSeq" id="WP_114380245.1">
    <property type="nucleotide sequence ID" value="NZ_QPJD01000007.1"/>
</dbReference>
<comment type="caution">
    <text evidence="1">The sequence shown here is derived from an EMBL/GenBank/DDBJ whole genome shotgun (WGS) entry which is preliminary data.</text>
</comment>
<dbReference type="OrthoDB" id="2664080at2"/>
<sequence length="199" mass="22190">MRKAIRRLLTAVVLIILLLGGAAWWLLSYIAPDEPLDMAYESIDVKEKALDMAKRLKPEFVLTEADINNMIKMHLERKLASREAGASSMELANGIHLDGAAFELEEDKLAARLNVTYRDRVPAELDAVYSLEWQPPNIALRPNSLSVKEIGLPVSLLEPIIIPLDLPADDVVTVRDVQFLKDQIKVLLKISLLSAVAEE</sequence>
<gene>
    <name evidence="1" type="ORF">DFP97_10724</name>
</gene>
<name>A0A368W1Y0_9BACL</name>
<keyword evidence="2" id="KW-1185">Reference proteome</keyword>